<evidence type="ECO:0000256" key="2">
    <source>
        <dbReference type="SAM" id="Phobius"/>
    </source>
</evidence>
<name>A0A8J3Y3I4_9ACTN</name>
<keyword evidence="2" id="KW-0812">Transmembrane</keyword>
<evidence type="ECO:0000313" key="3">
    <source>
        <dbReference type="EMBL" id="GIJ00789.1"/>
    </source>
</evidence>
<sequence length="495" mass="48745">MTASAPHSGDPQPAGPWSDAPSWSGDTFDEQTGDISPRATAAALAAGREVTSSDTTTGGPPEPTGDVTHHPTVALDRTTPRPTRPAGAPAPPPTPPRETQPSPAAAAPPPGAPTPGGDSPTPAPTAGPATATTPGPTTTTGPAPTTTTGPGPTEQDSTTTAASTSASGPDRPAATTGAGPAAGLDAEDGAAAPAGPGPADAAEPEPAAGAEPGGDPGAGRTVGAQAGRGTGAAPRAAAAGDDDGAADRLTGAWLGDGTGGVPDVMVLPEPGAGRDRTAAPVPNPRAEAGGPSFWLHAIERGEDLPEGELFHQAPGATATATRVRPVRRTAPRTPLRPALGLGALLALALVGSFFAWVSAEPLWLAVGHSTTGTATVTRCTGDGVGQRCRGTFTADGRTVPSVALLGVQPAQAQPGTRVTARMVSANSRQAFVGASGWTLHLRWLLGVLFVVGCGLGIASATGARRLENARARRRAVLLSNTAPLLVLAGFLVAAY</sequence>
<feature type="transmembrane region" description="Helical" evidence="2">
    <location>
        <begin position="443"/>
        <end position="463"/>
    </location>
</feature>
<organism evidence="3 4">
    <name type="scientific">Spirilliplanes yamanashiensis</name>
    <dbReference type="NCBI Taxonomy" id="42233"/>
    <lineage>
        <taxon>Bacteria</taxon>
        <taxon>Bacillati</taxon>
        <taxon>Actinomycetota</taxon>
        <taxon>Actinomycetes</taxon>
        <taxon>Micromonosporales</taxon>
        <taxon>Micromonosporaceae</taxon>
        <taxon>Spirilliplanes</taxon>
    </lineage>
</organism>
<dbReference type="EMBL" id="BOOY01000001">
    <property type="protein sequence ID" value="GIJ00789.1"/>
    <property type="molecule type" value="Genomic_DNA"/>
</dbReference>
<dbReference type="RefSeq" id="WP_203936115.1">
    <property type="nucleotide sequence ID" value="NZ_BAAAGJ010000024.1"/>
</dbReference>
<feature type="compositionally biased region" description="Pro residues" evidence="1">
    <location>
        <begin position="88"/>
        <end position="98"/>
    </location>
</feature>
<proteinExistence type="predicted"/>
<keyword evidence="2" id="KW-1133">Transmembrane helix</keyword>
<keyword evidence="4" id="KW-1185">Reference proteome</keyword>
<accession>A0A8J3Y3I4</accession>
<feature type="transmembrane region" description="Helical" evidence="2">
    <location>
        <begin position="475"/>
        <end position="494"/>
    </location>
</feature>
<reference evidence="3" key="1">
    <citation type="submission" date="2021-01" db="EMBL/GenBank/DDBJ databases">
        <title>Whole genome shotgun sequence of Spirilliplanes yamanashiensis NBRC 15828.</title>
        <authorList>
            <person name="Komaki H."/>
            <person name="Tamura T."/>
        </authorList>
    </citation>
    <scope>NUCLEOTIDE SEQUENCE</scope>
    <source>
        <strain evidence="3">NBRC 15828</strain>
    </source>
</reference>
<feature type="compositionally biased region" description="Low complexity" evidence="1">
    <location>
        <begin position="115"/>
        <end position="210"/>
    </location>
</feature>
<evidence type="ECO:0000313" key="4">
    <source>
        <dbReference type="Proteomes" id="UP000652013"/>
    </source>
</evidence>
<feature type="compositionally biased region" description="Low complexity" evidence="1">
    <location>
        <begin position="39"/>
        <end position="59"/>
    </location>
</feature>
<feature type="compositionally biased region" description="Low complexity" evidence="1">
    <location>
        <begin position="218"/>
        <end position="239"/>
    </location>
</feature>
<evidence type="ECO:0000256" key="1">
    <source>
        <dbReference type="SAM" id="MobiDB-lite"/>
    </source>
</evidence>
<feature type="region of interest" description="Disordered" evidence="1">
    <location>
        <begin position="1"/>
        <end position="287"/>
    </location>
</feature>
<keyword evidence="2" id="KW-0472">Membrane</keyword>
<protein>
    <submittedName>
        <fullName evidence="3">Uncharacterized protein</fullName>
    </submittedName>
</protein>
<dbReference type="Proteomes" id="UP000652013">
    <property type="component" value="Unassembled WGS sequence"/>
</dbReference>
<comment type="caution">
    <text evidence="3">The sequence shown here is derived from an EMBL/GenBank/DDBJ whole genome shotgun (WGS) entry which is preliminary data.</text>
</comment>
<feature type="transmembrane region" description="Helical" evidence="2">
    <location>
        <begin position="338"/>
        <end position="359"/>
    </location>
</feature>
<dbReference type="AlphaFoldDB" id="A0A8J3Y3I4"/>
<gene>
    <name evidence="3" type="ORF">Sya03_01410</name>
</gene>